<evidence type="ECO:0000256" key="3">
    <source>
        <dbReference type="RuleBase" id="RU361153"/>
    </source>
</evidence>
<feature type="domain" description="Glycoside hydrolase family 5" evidence="4">
    <location>
        <begin position="103"/>
        <end position="343"/>
    </location>
</feature>
<evidence type="ECO:0000313" key="6">
    <source>
        <dbReference type="Proteomes" id="UP000056419"/>
    </source>
</evidence>
<name>A0A108T3G0_BACSE</name>
<organism evidence="5 6">
    <name type="scientific">Bacteroides stercoris</name>
    <dbReference type="NCBI Taxonomy" id="46506"/>
    <lineage>
        <taxon>Bacteria</taxon>
        <taxon>Pseudomonadati</taxon>
        <taxon>Bacteroidota</taxon>
        <taxon>Bacteroidia</taxon>
        <taxon>Bacteroidales</taxon>
        <taxon>Bacteroidaceae</taxon>
        <taxon>Bacteroides</taxon>
    </lineage>
</organism>
<dbReference type="SUPFAM" id="SSF51445">
    <property type="entry name" value="(Trans)glycosidases"/>
    <property type="match status" value="1"/>
</dbReference>
<dbReference type="RefSeq" id="WP_060386434.1">
    <property type="nucleotide sequence ID" value="NZ_DAWEKG010000008.1"/>
</dbReference>
<dbReference type="InterPro" id="IPR017853">
    <property type="entry name" value="GH"/>
</dbReference>
<reference evidence="5 6" key="1">
    <citation type="journal article" date="2016" name="BMC Genomics">
        <title>Type VI secretion systems of human gut Bacteroidales segregate into three genetic architectures, two of which are contained on mobile genetic elements.</title>
        <authorList>
            <person name="Coyne M.J."/>
            <person name="Roelofs K.G."/>
            <person name="Comstock L.E."/>
        </authorList>
    </citation>
    <scope>NUCLEOTIDE SEQUENCE [LARGE SCALE GENOMIC DNA]</scope>
    <source>
        <strain evidence="5 6">CL09T03C01</strain>
    </source>
</reference>
<dbReference type="GO" id="GO:0008810">
    <property type="term" value="F:cellulase activity"/>
    <property type="evidence" value="ECO:0007669"/>
    <property type="project" value="UniProtKB-EC"/>
</dbReference>
<dbReference type="GO" id="GO:0009251">
    <property type="term" value="P:glucan catabolic process"/>
    <property type="evidence" value="ECO:0007669"/>
    <property type="project" value="TreeGrafter"/>
</dbReference>
<accession>A0A108T3G0</accession>
<keyword evidence="2 3" id="KW-0326">Glycosidase</keyword>
<evidence type="ECO:0000313" key="5">
    <source>
        <dbReference type="EMBL" id="KWR52590.1"/>
    </source>
</evidence>
<keyword evidence="1 3" id="KW-0378">Hydrolase</keyword>
<dbReference type="PATRIC" id="fig|46506.5.peg.3064"/>
<dbReference type="GO" id="GO:0008422">
    <property type="term" value="F:beta-glucosidase activity"/>
    <property type="evidence" value="ECO:0007669"/>
    <property type="project" value="TreeGrafter"/>
</dbReference>
<dbReference type="AlphaFoldDB" id="A0A108T3G0"/>
<dbReference type="PANTHER" id="PTHR31297:SF13">
    <property type="entry name" value="PUTATIVE-RELATED"/>
    <property type="match status" value="1"/>
</dbReference>
<dbReference type="Gene3D" id="3.20.20.80">
    <property type="entry name" value="Glycosidases"/>
    <property type="match status" value="1"/>
</dbReference>
<dbReference type="Pfam" id="PF00150">
    <property type="entry name" value="Cellulase"/>
    <property type="match status" value="1"/>
</dbReference>
<dbReference type="PROSITE" id="PS00659">
    <property type="entry name" value="GLYCOSYL_HYDROL_F5"/>
    <property type="match status" value="1"/>
</dbReference>
<proteinExistence type="inferred from homology"/>
<dbReference type="InterPro" id="IPR001547">
    <property type="entry name" value="Glyco_hydro_5"/>
</dbReference>
<dbReference type="Proteomes" id="UP000056419">
    <property type="component" value="Unassembled WGS sequence"/>
</dbReference>
<dbReference type="EMBL" id="LRGC01000019">
    <property type="protein sequence ID" value="KWR52590.1"/>
    <property type="molecule type" value="Genomic_DNA"/>
</dbReference>
<dbReference type="InterPro" id="IPR018087">
    <property type="entry name" value="Glyco_hydro_5_CS"/>
</dbReference>
<dbReference type="PROSITE" id="PS51257">
    <property type="entry name" value="PROKAR_LIPOPROTEIN"/>
    <property type="match status" value="1"/>
</dbReference>
<protein>
    <submittedName>
        <fullName evidence="5">Endoglucanase</fullName>
        <ecNumber evidence="5">3.2.1.4</ecNumber>
    </submittedName>
</protein>
<comment type="similarity">
    <text evidence="3">Belongs to the glycosyl hydrolase 5 (cellulase A) family.</text>
</comment>
<comment type="caution">
    <text evidence="5">The sequence shown here is derived from an EMBL/GenBank/DDBJ whole genome shotgun (WGS) entry which is preliminary data.</text>
</comment>
<dbReference type="EC" id="3.2.1.4" evidence="5"/>
<dbReference type="GO" id="GO:0009986">
    <property type="term" value="C:cell surface"/>
    <property type="evidence" value="ECO:0007669"/>
    <property type="project" value="TreeGrafter"/>
</dbReference>
<gene>
    <name evidence="5" type="ORF">AA415_02842</name>
</gene>
<dbReference type="InterPro" id="IPR050386">
    <property type="entry name" value="Glycosyl_hydrolase_5"/>
</dbReference>
<evidence type="ECO:0000259" key="4">
    <source>
        <dbReference type="Pfam" id="PF00150"/>
    </source>
</evidence>
<dbReference type="STRING" id="46506.AA415_02842"/>
<sequence>MKYYIFSVLFAIGTLFSCQSRNVQTENETPISEAFVRVSGQDLIQPDGNKLFIKGTNLGNWLNPEGYMFGFNKTNSGHFINEMFCQMVGPDFTAEFWKRFKDNYITRKDVEFIAATGANTIRLPFHYKLFTDEDYMGLKSNQDGFARIDSVVTWCRDNGLYLILDMHDAPGGQTGDNIDDSYGYPWLFDSEESQLLFCDIWRKIADYYKNETVILGYELINEPIAPYFENMEELNSKLETVHKRAVKAIREVDNNHIILLGGAQWNGNFKLFTDSKYDDKLMYTCHRYGGEPTREAIQEIIHFRDSVNLPMYMGEIGHNTDEWQTAFCKVLEENNIGYTFWPYKKIEKSCFMGIREPENWEQVIAFSEAPRSTYKEIRDARPVQDIVRKAMNDFIENSKCENNIPQTGYIRSLGLDVVDISNKE</sequence>
<dbReference type="GO" id="GO:0005576">
    <property type="term" value="C:extracellular region"/>
    <property type="evidence" value="ECO:0007669"/>
    <property type="project" value="TreeGrafter"/>
</dbReference>
<evidence type="ECO:0000256" key="1">
    <source>
        <dbReference type="ARBA" id="ARBA00022801"/>
    </source>
</evidence>
<keyword evidence="6" id="KW-1185">Reference proteome</keyword>
<dbReference type="PANTHER" id="PTHR31297">
    <property type="entry name" value="GLUCAN ENDO-1,6-BETA-GLUCOSIDASE B"/>
    <property type="match status" value="1"/>
</dbReference>
<evidence type="ECO:0000256" key="2">
    <source>
        <dbReference type="ARBA" id="ARBA00023295"/>
    </source>
</evidence>